<proteinExistence type="predicted"/>
<feature type="region of interest" description="Disordered" evidence="1">
    <location>
        <begin position="298"/>
        <end position="318"/>
    </location>
</feature>
<dbReference type="AlphaFoldDB" id="A0A6U6D8Y3"/>
<protein>
    <submittedName>
        <fullName evidence="3">Uncharacterized protein</fullName>
    </submittedName>
</protein>
<evidence type="ECO:0000313" key="3">
    <source>
        <dbReference type="EMBL" id="CAE2217084.1"/>
    </source>
</evidence>
<feature type="compositionally biased region" description="Low complexity" evidence="1">
    <location>
        <begin position="653"/>
        <end position="667"/>
    </location>
</feature>
<organism evidence="3">
    <name type="scientific">Odontella aurita</name>
    <dbReference type="NCBI Taxonomy" id="265563"/>
    <lineage>
        <taxon>Eukaryota</taxon>
        <taxon>Sar</taxon>
        <taxon>Stramenopiles</taxon>
        <taxon>Ochrophyta</taxon>
        <taxon>Bacillariophyta</taxon>
        <taxon>Mediophyceae</taxon>
        <taxon>Biddulphiophycidae</taxon>
        <taxon>Eupodiscales</taxon>
        <taxon>Odontellaceae</taxon>
        <taxon>Odontella</taxon>
    </lineage>
</organism>
<feature type="region of interest" description="Disordered" evidence="1">
    <location>
        <begin position="653"/>
        <end position="684"/>
    </location>
</feature>
<sequence length="706" mass="75545">MSSSSDRTAEIWSTRLQRELLALTSDGAGDDKDAVGVIPPFIKVQEHELVIENGVCKVTFRIEVGEDQMAPKKEEGGEAEKEGEESEKGGDADKAEGESGDKADEGADAEAAVAAALSEPAYVALTLDASLARTLDGKVVASPSSYPFQAPGAFLVSGAAYFPEGSEIDDGDRVDIDLDWTPSLHLNDAVLHVALRVRESIRRGEPFSRAASEEEEGKDDIRDKVDESVQVAKERLGNFWGSFKANANKMAAAIDDAVAPRPSPHSSTAGGAAAAAAPEVARASLSTAAAARAPGAFAGNTAKTKRETGPKTSGRTSSVAIGDDLQLAEAPWNVCSGMYTCKAIRRPVFMEDTMEAARRGREQQVRNSGVFGDGEDDDPVVPYGPRNYMALQSGSIRKVAGAGVTGAGSLFKSFTASAKSVLEESLLMITEELIVEMRTNKFTLGTGTVTFVIPISSLAKLKFRRQESVSLFFKQAPDDPVIYMCPDSAECVQQIQTVLKRHGVRGKHTNAATQRSIQAALSIVAEIQRRERQLESTPTVESVNEIMDLYRQAAEKFEQAGDPRHEEVMGHMRKFLAKPLTASILDGSYRKPQTPSKAAKSVPQGEVLEGTQCQLEDGDQGEGVRSPDPVSVSAILKKTDDITEELKRDLANLGDDGDLNNLVGSGLEKNKDGENELDTSGDKDSFAELDAMLSAADKELTDIMNA</sequence>
<dbReference type="EMBL" id="HBKQ01010178">
    <property type="protein sequence ID" value="CAE2217084.1"/>
    <property type="molecule type" value="Transcribed_RNA"/>
</dbReference>
<evidence type="ECO:0000313" key="2">
    <source>
        <dbReference type="EMBL" id="CAE2217076.1"/>
    </source>
</evidence>
<accession>A0A6U6D8Y3</accession>
<feature type="region of interest" description="Disordered" evidence="1">
    <location>
        <begin position="68"/>
        <end position="107"/>
    </location>
</feature>
<evidence type="ECO:0000256" key="1">
    <source>
        <dbReference type="SAM" id="MobiDB-lite"/>
    </source>
</evidence>
<feature type="compositionally biased region" description="Basic and acidic residues" evidence="1">
    <location>
        <begin position="668"/>
        <end position="684"/>
    </location>
</feature>
<gene>
    <name evidence="2" type="ORF">OAUR00152_LOCUS6881</name>
    <name evidence="3" type="ORF">OAUR00152_LOCUS6884</name>
</gene>
<reference evidence="3" key="1">
    <citation type="submission" date="2021-01" db="EMBL/GenBank/DDBJ databases">
        <authorList>
            <person name="Corre E."/>
            <person name="Pelletier E."/>
            <person name="Niang G."/>
            <person name="Scheremetjew M."/>
            <person name="Finn R."/>
            <person name="Kale V."/>
            <person name="Holt S."/>
            <person name="Cochrane G."/>
            <person name="Meng A."/>
            <person name="Brown T."/>
            <person name="Cohen L."/>
        </authorList>
    </citation>
    <scope>NUCLEOTIDE SEQUENCE</scope>
    <source>
        <strain evidence="3">Isolate 1302-5</strain>
    </source>
</reference>
<dbReference type="EMBL" id="HBKQ01010175">
    <property type="protein sequence ID" value="CAE2217076.1"/>
    <property type="molecule type" value="Transcribed_RNA"/>
</dbReference>
<name>A0A6U6D8Y3_9STRA</name>
<feature type="compositionally biased region" description="Basic and acidic residues" evidence="1">
    <location>
        <begin position="69"/>
        <end position="105"/>
    </location>
</feature>